<comment type="caution">
    <text evidence="2">The sequence shown here is derived from an EMBL/GenBank/DDBJ whole genome shotgun (WGS) entry which is preliminary data.</text>
</comment>
<evidence type="ECO:0000313" key="2">
    <source>
        <dbReference type="EMBL" id="KAK2116553.1"/>
    </source>
</evidence>
<organism evidence="2 3">
    <name type="scientific">Saguinus oedipus</name>
    <name type="common">Cotton-top tamarin</name>
    <name type="synonym">Oedipomidas oedipus</name>
    <dbReference type="NCBI Taxonomy" id="9490"/>
    <lineage>
        <taxon>Eukaryota</taxon>
        <taxon>Metazoa</taxon>
        <taxon>Chordata</taxon>
        <taxon>Craniata</taxon>
        <taxon>Vertebrata</taxon>
        <taxon>Euteleostomi</taxon>
        <taxon>Mammalia</taxon>
        <taxon>Eutheria</taxon>
        <taxon>Euarchontoglires</taxon>
        <taxon>Primates</taxon>
        <taxon>Haplorrhini</taxon>
        <taxon>Platyrrhini</taxon>
        <taxon>Cebidae</taxon>
        <taxon>Callitrichinae</taxon>
        <taxon>Saguinus</taxon>
    </lineage>
</organism>
<gene>
    <name evidence="2" type="ORF">P7K49_003439</name>
</gene>
<sequence>ATLKGGRRDTASSLHTQPELHPQTLQELRGSPTSAPSTAPEIAPSDLPTSPDVPQGRAKV</sequence>
<reference evidence="2 3" key="1">
    <citation type="submission" date="2023-05" db="EMBL/GenBank/DDBJ databases">
        <title>B98-5 Cell Line De Novo Hybrid Assembly: An Optical Mapping Approach.</title>
        <authorList>
            <person name="Kananen K."/>
            <person name="Auerbach J.A."/>
            <person name="Kautto E."/>
            <person name="Blachly J.S."/>
        </authorList>
    </citation>
    <scope>NUCLEOTIDE SEQUENCE [LARGE SCALE GENOMIC DNA]</scope>
    <source>
        <strain evidence="2">B95-8</strain>
        <tissue evidence="2">Cell line</tissue>
    </source>
</reference>
<accession>A0ABQ9W4I0</accession>
<feature type="compositionally biased region" description="Polar residues" evidence="1">
    <location>
        <begin position="23"/>
        <end position="37"/>
    </location>
</feature>
<evidence type="ECO:0000256" key="1">
    <source>
        <dbReference type="SAM" id="MobiDB-lite"/>
    </source>
</evidence>
<proteinExistence type="predicted"/>
<feature type="non-terminal residue" evidence="2">
    <location>
        <position position="1"/>
    </location>
</feature>
<keyword evidence="3" id="KW-1185">Reference proteome</keyword>
<name>A0ABQ9W4I0_SAGOE</name>
<feature type="non-terminal residue" evidence="2">
    <location>
        <position position="60"/>
    </location>
</feature>
<feature type="compositionally biased region" description="Basic and acidic residues" evidence="1">
    <location>
        <begin position="1"/>
        <end position="10"/>
    </location>
</feature>
<dbReference type="Proteomes" id="UP001266305">
    <property type="component" value="Unassembled WGS sequence"/>
</dbReference>
<feature type="region of interest" description="Disordered" evidence="1">
    <location>
        <begin position="1"/>
        <end position="60"/>
    </location>
</feature>
<evidence type="ECO:0000313" key="3">
    <source>
        <dbReference type="Proteomes" id="UP001266305"/>
    </source>
</evidence>
<protein>
    <submittedName>
        <fullName evidence="2">Uncharacterized protein</fullName>
    </submittedName>
</protein>
<dbReference type="EMBL" id="JASSZA010000002">
    <property type="protein sequence ID" value="KAK2116553.1"/>
    <property type="molecule type" value="Genomic_DNA"/>
</dbReference>